<feature type="region of interest" description="Disordered" evidence="1">
    <location>
        <begin position="340"/>
        <end position="362"/>
    </location>
</feature>
<comment type="caution">
    <text evidence="2">The sequence shown here is derived from an EMBL/GenBank/DDBJ whole genome shotgun (WGS) entry which is preliminary data.</text>
</comment>
<evidence type="ECO:0000313" key="3">
    <source>
        <dbReference type="Proteomes" id="UP001055115"/>
    </source>
</evidence>
<keyword evidence="3" id="KW-1185">Reference proteome</keyword>
<dbReference type="AlphaFoldDB" id="A0AA37L7U5"/>
<dbReference type="GeneID" id="73322728"/>
<proteinExistence type="predicted"/>
<evidence type="ECO:0000256" key="1">
    <source>
        <dbReference type="SAM" id="MobiDB-lite"/>
    </source>
</evidence>
<dbReference type="EMBL" id="BQXU01000003">
    <property type="protein sequence ID" value="GKT41745.1"/>
    <property type="molecule type" value="Genomic_DNA"/>
</dbReference>
<evidence type="ECO:0000313" key="2">
    <source>
        <dbReference type="EMBL" id="GKT41745.1"/>
    </source>
</evidence>
<gene>
    <name evidence="2" type="ORF">ColSpa_01926</name>
</gene>
<sequence>MEKVMLLWHQAYSHASKLQTPENIVVAHSIQHRLPPFSPDKPLYPLVPQDLAPLASRDDAPLHVRAADVKWKPQPPAFIDLSSSFPPPSTATPTTIPWNPDPLLPDVPPLEPAPLPVEREVPPPLVHAADAVLRAFVRVRAPDVLVLELPDLLLHRRQLSLPFLLIVLAAIPLSKRVGYHVPSPSSPDDPSEPVSTTSRFLVFACPPPLLRLTGLPIALALFRLPSASSPFVNLKFNTYLSGSLLPNNLTRIFLSPNALSNFSCSSQTTKLPVPALPVSTTWFHRQCTLVSVAFRFSRPEFGSPGSPYITAQLTLLPEVVVHARDRVVVLVHHKVRAAPGPGVREEEAPQGGVRREARCAGG</sequence>
<dbReference type="Proteomes" id="UP001055115">
    <property type="component" value="Unassembled WGS sequence"/>
</dbReference>
<accession>A0AA37L7U5</accession>
<feature type="compositionally biased region" description="Basic and acidic residues" evidence="1">
    <location>
        <begin position="343"/>
        <end position="362"/>
    </location>
</feature>
<organism evidence="2 3">
    <name type="scientific">Colletotrichum spaethianum</name>
    <dbReference type="NCBI Taxonomy" id="700344"/>
    <lineage>
        <taxon>Eukaryota</taxon>
        <taxon>Fungi</taxon>
        <taxon>Dikarya</taxon>
        <taxon>Ascomycota</taxon>
        <taxon>Pezizomycotina</taxon>
        <taxon>Sordariomycetes</taxon>
        <taxon>Hypocreomycetidae</taxon>
        <taxon>Glomerellales</taxon>
        <taxon>Glomerellaceae</taxon>
        <taxon>Colletotrichum</taxon>
        <taxon>Colletotrichum spaethianum species complex</taxon>
    </lineage>
</organism>
<name>A0AA37L7U5_9PEZI</name>
<dbReference type="RefSeq" id="XP_049124095.1">
    <property type="nucleotide sequence ID" value="XM_049268138.1"/>
</dbReference>
<reference evidence="2 3" key="1">
    <citation type="submission" date="2022-03" db="EMBL/GenBank/DDBJ databases">
        <title>Genome data of Colletotrichum spp.</title>
        <authorList>
            <person name="Utami Y.D."/>
            <person name="Hiruma K."/>
        </authorList>
    </citation>
    <scope>NUCLEOTIDE SEQUENCE [LARGE SCALE GENOMIC DNA]</scope>
    <source>
        <strain evidence="2 3">MAFF 239500</strain>
    </source>
</reference>
<protein>
    <submittedName>
        <fullName evidence="2">Uncharacterized protein</fullName>
    </submittedName>
</protein>